<dbReference type="EMBL" id="LBQB01000003">
    <property type="protein sequence ID" value="KKP69739.1"/>
    <property type="molecule type" value="Genomic_DNA"/>
</dbReference>
<evidence type="ECO:0000313" key="4">
    <source>
        <dbReference type="Proteomes" id="UP000034581"/>
    </source>
</evidence>
<protein>
    <recommendedName>
        <fullName evidence="5">Glycoside hydrolase family 5 domain-containing protein</fullName>
    </recommendedName>
</protein>
<gene>
    <name evidence="3" type="ORF">UR67_C0003G0017</name>
</gene>
<dbReference type="SUPFAM" id="SSF51445">
    <property type="entry name" value="(Trans)glycosidases"/>
    <property type="match status" value="1"/>
</dbReference>
<evidence type="ECO:0000313" key="3">
    <source>
        <dbReference type="EMBL" id="KKP69739.1"/>
    </source>
</evidence>
<name>A0A0G0BJS8_UNCC3</name>
<feature type="region of interest" description="Disordered" evidence="1">
    <location>
        <begin position="61"/>
        <end position="85"/>
    </location>
</feature>
<comment type="caution">
    <text evidence="3">The sequence shown here is derived from an EMBL/GenBank/DDBJ whole genome shotgun (WGS) entry which is preliminary data.</text>
</comment>
<dbReference type="InterPro" id="IPR017853">
    <property type="entry name" value="GH"/>
</dbReference>
<accession>A0A0G0BJS8</accession>
<evidence type="ECO:0000256" key="1">
    <source>
        <dbReference type="SAM" id="MobiDB-lite"/>
    </source>
</evidence>
<dbReference type="AlphaFoldDB" id="A0A0G0BJS8"/>
<feature type="transmembrane region" description="Helical" evidence="2">
    <location>
        <begin position="28"/>
        <end position="50"/>
    </location>
</feature>
<dbReference type="Proteomes" id="UP000034581">
    <property type="component" value="Unassembled WGS sequence"/>
</dbReference>
<evidence type="ECO:0008006" key="5">
    <source>
        <dbReference type="Google" id="ProtNLM"/>
    </source>
</evidence>
<dbReference type="Gene3D" id="3.20.20.80">
    <property type="entry name" value="Glycosidases"/>
    <property type="match status" value="1"/>
</dbReference>
<feature type="compositionally biased region" description="Polar residues" evidence="1">
    <location>
        <begin position="74"/>
        <end position="85"/>
    </location>
</feature>
<sequence>MKHIKPIKIPKENNLREKLLRFYTKNKTFVIVASITILILLTVIIGLFVYQKIQSTKTQNESSSSAVVSDSEARNASQSAGPNFPSRTPLTPCFIGGKSVYERDILNNRYGMYMVTDHTNLTLDKQLSEISNLVNGSGGDWGYVLIPFWINYETSFNKNVWQQFFDLTEKYHLIPIIQLQTNQFGKDFLEPRITKTAKFLNSFYWPSSCRLITVFNEMNALEYYPNGIDPEGYAEGLNMIIDIFKKENKNFYMMNGGLNTSARSGPHYLDAEDFMIRMNNKVPGIFEKIDGWANHAYPQPEFSGDYYNPPSWYEKRDQIKSYEWELELLQKHFNITGLSVFITETGWVHKEGNIPKWQYKDSTLTATYFDDAFKNIWGPDDRIKAIIPFIFNHKAWTNFNWMNDDGYCFPQCDVLRNLPKVKGEAELK</sequence>
<keyword evidence="2" id="KW-0472">Membrane</keyword>
<reference evidence="3 4" key="1">
    <citation type="journal article" date="2015" name="Nature">
        <title>rRNA introns, odd ribosomes, and small enigmatic genomes across a large radiation of phyla.</title>
        <authorList>
            <person name="Brown C.T."/>
            <person name="Hug L.A."/>
            <person name="Thomas B.C."/>
            <person name="Sharon I."/>
            <person name="Castelle C.J."/>
            <person name="Singh A."/>
            <person name="Wilkins M.J."/>
            <person name="Williams K.H."/>
            <person name="Banfield J.F."/>
        </authorList>
    </citation>
    <scope>NUCLEOTIDE SEQUENCE [LARGE SCALE GENOMIC DNA]</scope>
</reference>
<feature type="compositionally biased region" description="Low complexity" evidence="1">
    <location>
        <begin position="61"/>
        <end position="70"/>
    </location>
</feature>
<keyword evidence="2" id="KW-1133">Transmembrane helix</keyword>
<evidence type="ECO:0000256" key="2">
    <source>
        <dbReference type="SAM" id="Phobius"/>
    </source>
</evidence>
<keyword evidence="2" id="KW-0812">Transmembrane</keyword>
<proteinExistence type="predicted"/>
<organism evidence="3 4">
    <name type="scientific">candidate division CPR3 bacterium GW2011_GWF2_35_18</name>
    <dbReference type="NCBI Taxonomy" id="1618350"/>
    <lineage>
        <taxon>Bacteria</taxon>
        <taxon>Bacteria division CPR3</taxon>
    </lineage>
</organism>